<evidence type="ECO:0000256" key="2">
    <source>
        <dbReference type="ARBA" id="ARBA00022448"/>
    </source>
</evidence>
<dbReference type="Pfam" id="PF02653">
    <property type="entry name" value="BPD_transp_2"/>
    <property type="match status" value="1"/>
</dbReference>
<accession>A0ABW8MBJ6</accession>
<proteinExistence type="inferred from homology"/>
<evidence type="ECO:0000256" key="4">
    <source>
        <dbReference type="ARBA" id="ARBA00022692"/>
    </source>
</evidence>
<evidence type="ECO:0000256" key="6">
    <source>
        <dbReference type="ARBA" id="ARBA00022989"/>
    </source>
</evidence>
<feature type="transmembrane region" description="Helical" evidence="9">
    <location>
        <begin position="190"/>
        <end position="213"/>
    </location>
</feature>
<keyword evidence="7 9" id="KW-0472">Membrane</keyword>
<keyword evidence="4 9" id="KW-0812">Transmembrane</keyword>
<comment type="similarity">
    <text evidence="8">Belongs to the binding-protein-dependent transport system permease family. LivHM subfamily.</text>
</comment>
<keyword evidence="5" id="KW-0029">Amino-acid transport</keyword>
<name>A0ABW8MBJ6_9BURK</name>
<feature type="transmembrane region" description="Helical" evidence="9">
    <location>
        <begin position="225"/>
        <end position="253"/>
    </location>
</feature>
<evidence type="ECO:0000256" key="9">
    <source>
        <dbReference type="SAM" id="Phobius"/>
    </source>
</evidence>
<feature type="transmembrane region" description="Helical" evidence="9">
    <location>
        <begin position="265"/>
        <end position="286"/>
    </location>
</feature>
<evidence type="ECO:0000256" key="1">
    <source>
        <dbReference type="ARBA" id="ARBA00004651"/>
    </source>
</evidence>
<comment type="subcellular location">
    <subcellularLocation>
        <location evidence="1">Cell membrane</location>
        <topology evidence="1">Multi-pass membrane protein</topology>
    </subcellularLocation>
</comment>
<feature type="transmembrane region" description="Helical" evidence="9">
    <location>
        <begin position="12"/>
        <end position="30"/>
    </location>
</feature>
<dbReference type="CDD" id="cd06582">
    <property type="entry name" value="TM_PBP1_LivH_like"/>
    <property type="match status" value="1"/>
</dbReference>
<dbReference type="PANTHER" id="PTHR11795:SF445">
    <property type="entry name" value="AMINO ACID ABC TRANSPORTER PERMEASE PROTEIN"/>
    <property type="match status" value="1"/>
</dbReference>
<dbReference type="InterPro" id="IPR001851">
    <property type="entry name" value="ABC_transp_permease"/>
</dbReference>
<dbReference type="InterPro" id="IPR052157">
    <property type="entry name" value="BCAA_transport_permease"/>
</dbReference>
<reference evidence="10 11" key="1">
    <citation type="submission" date="2024-10" db="EMBL/GenBank/DDBJ databases">
        <authorList>
            <person name="Deangelis K."/>
            <person name="Huntemann M."/>
            <person name="Clum A."/>
            <person name="Wang J."/>
            <person name="Palaniappan K."/>
            <person name="Ritter S."/>
            <person name="Chen I.-M."/>
            <person name="Stamatis D."/>
            <person name="Reddy T."/>
            <person name="O'Malley R."/>
            <person name="Daum C."/>
            <person name="Ng V."/>
            <person name="Ivanova N."/>
            <person name="Kyrpides N."/>
            <person name="Woyke T."/>
        </authorList>
    </citation>
    <scope>NUCLEOTIDE SEQUENCE [LARGE SCALE GENOMIC DNA]</scope>
    <source>
        <strain evidence="10 11">GAS97</strain>
    </source>
</reference>
<evidence type="ECO:0000313" key="10">
    <source>
        <dbReference type="EMBL" id="MFK4441034.1"/>
    </source>
</evidence>
<feature type="transmembrane region" description="Helical" evidence="9">
    <location>
        <begin position="96"/>
        <end position="116"/>
    </location>
</feature>
<evidence type="ECO:0000313" key="11">
    <source>
        <dbReference type="Proteomes" id="UP001620514"/>
    </source>
</evidence>
<dbReference type="Proteomes" id="UP001620514">
    <property type="component" value="Unassembled WGS sequence"/>
</dbReference>
<dbReference type="EMBL" id="JBIYDN010000002">
    <property type="protein sequence ID" value="MFK4441034.1"/>
    <property type="molecule type" value="Genomic_DNA"/>
</dbReference>
<keyword evidence="6 9" id="KW-1133">Transmembrane helix</keyword>
<protein>
    <submittedName>
        <fullName evidence="10">Branched-chain amino acid transport system permease protein</fullName>
    </submittedName>
</protein>
<evidence type="ECO:0000256" key="3">
    <source>
        <dbReference type="ARBA" id="ARBA00022475"/>
    </source>
</evidence>
<feature type="transmembrane region" description="Helical" evidence="9">
    <location>
        <begin position="64"/>
        <end position="84"/>
    </location>
</feature>
<sequence>MTDLILQSLYSGVLMGGAYALVALGLALVFGAMRVINLAHGELVLLAAYIAYSFESRLGINPVFAIPLAIPVVCAAAAAAYYLVSRIRQDRELNSLILTYGLGIILTNAVLLVWSADVRSTNSPWLQDSVSIGSVISMRSEVLSFGISVVLMGVLWWWLSCSWYGRAVRAISSNRDAAKLMGINPGRIELVTFLVAGVLASCAGVSIYASSAIQPSIGEALTVKAFIITVLAGVGSIPGVLLGAMLLGIAEALTVTLYSSAMQELTGMVLFLLVLYVLPNGLFGVARRRG</sequence>
<keyword evidence="11" id="KW-1185">Reference proteome</keyword>
<evidence type="ECO:0000256" key="5">
    <source>
        <dbReference type="ARBA" id="ARBA00022970"/>
    </source>
</evidence>
<feature type="transmembrane region" description="Helical" evidence="9">
    <location>
        <begin position="35"/>
        <end position="52"/>
    </location>
</feature>
<evidence type="ECO:0000256" key="7">
    <source>
        <dbReference type="ARBA" id="ARBA00023136"/>
    </source>
</evidence>
<organism evidence="10 11">
    <name type="scientific">Caballeronia udeis</name>
    <dbReference type="NCBI Taxonomy" id="1232866"/>
    <lineage>
        <taxon>Bacteria</taxon>
        <taxon>Pseudomonadati</taxon>
        <taxon>Pseudomonadota</taxon>
        <taxon>Betaproteobacteria</taxon>
        <taxon>Burkholderiales</taxon>
        <taxon>Burkholderiaceae</taxon>
        <taxon>Caballeronia</taxon>
    </lineage>
</organism>
<keyword evidence="3" id="KW-1003">Cell membrane</keyword>
<feature type="transmembrane region" description="Helical" evidence="9">
    <location>
        <begin position="136"/>
        <end position="159"/>
    </location>
</feature>
<reference evidence="10 11" key="2">
    <citation type="submission" date="2024-11" db="EMBL/GenBank/DDBJ databases">
        <title>Using genomics to understand microbial adaptation to soil warming.</title>
        <authorList>
            <person name="Deangelis K.M. PhD."/>
        </authorList>
    </citation>
    <scope>NUCLEOTIDE SEQUENCE [LARGE SCALE GENOMIC DNA]</scope>
    <source>
        <strain evidence="10 11">GAS97</strain>
    </source>
</reference>
<dbReference type="RefSeq" id="WP_404604693.1">
    <property type="nucleotide sequence ID" value="NZ_JBIYDN010000002.1"/>
</dbReference>
<dbReference type="PANTHER" id="PTHR11795">
    <property type="entry name" value="BRANCHED-CHAIN AMINO ACID TRANSPORT SYSTEM PERMEASE PROTEIN LIVH"/>
    <property type="match status" value="1"/>
</dbReference>
<keyword evidence="2" id="KW-0813">Transport</keyword>
<gene>
    <name evidence="10" type="ORF">ABH943_001040</name>
</gene>
<evidence type="ECO:0000256" key="8">
    <source>
        <dbReference type="ARBA" id="ARBA00037998"/>
    </source>
</evidence>
<comment type="caution">
    <text evidence="10">The sequence shown here is derived from an EMBL/GenBank/DDBJ whole genome shotgun (WGS) entry which is preliminary data.</text>
</comment>